<reference evidence="2" key="1">
    <citation type="submission" date="2021-02" db="EMBL/GenBank/DDBJ databases">
        <authorList>
            <person name="Nowell W R."/>
        </authorList>
    </citation>
    <scope>NUCLEOTIDE SEQUENCE</scope>
</reference>
<keyword evidence="7" id="KW-1185">Reference proteome</keyword>
<sequence>MSHCHHKRRRHQSRSLVHNRDSQQDRNNHRSTGYDKQADFHECHHNSIQPNRQYSYFHPPVLATTINEITHDAEKHPPIVQTLIRELLLERKKRQLIENRLNMCEHDYAHLHAQHEAIGNNLALLKHDYDQCRLDLKARSIELNELRHHNHQLRVHVDQLLIDDGQQMNINNEMFYSKRQRKY</sequence>
<dbReference type="Proteomes" id="UP000663848">
    <property type="component" value="Unassembled WGS sequence"/>
</dbReference>
<dbReference type="Proteomes" id="UP000663825">
    <property type="component" value="Unassembled WGS sequence"/>
</dbReference>
<gene>
    <name evidence="3" type="ORF">GRG538_LOCUS18898</name>
    <name evidence="5" type="ORF">QYT958_LOCUS335</name>
    <name evidence="2" type="ORF">TIS948_LOCUS10411</name>
    <name evidence="4" type="ORF">UJA718_LOCUS2727</name>
</gene>
<evidence type="ECO:0000313" key="5">
    <source>
        <dbReference type="EMBL" id="CAF4446518.1"/>
    </source>
</evidence>
<dbReference type="EMBL" id="CAJOBR010000014">
    <property type="protein sequence ID" value="CAF4446518.1"/>
    <property type="molecule type" value="Genomic_DNA"/>
</dbReference>
<feature type="compositionally biased region" description="Basic residues" evidence="1">
    <location>
        <begin position="1"/>
        <end position="13"/>
    </location>
</feature>
<comment type="caution">
    <text evidence="2">The sequence shown here is derived from an EMBL/GenBank/DDBJ whole genome shotgun (WGS) entry which is preliminary data.</text>
</comment>
<dbReference type="EMBL" id="CAJNYT010003075">
    <property type="protein sequence ID" value="CAF3523849.1"/>
    <property type="molecule type" value="Genomic_DNA"/>
</dbReference>
<organism evidence="2 6">
    <name type="scientific">Rotaria socialis</name>
    <dbReference type="NCBI Taxonomy" id="392032"/>
    <lineage>
        <taxon>Eukaryota</taxon>
        <taxon>Metazoa</taxon>
        <taxon>Spiralia</taxon>
        <taxon>Gnathifera</taxon>
        <taxon>Rotifera</taxon>
        <taxon>Eurotatoria</taxon>
        <taxon>Bdelloidea</taxon>
        <taxon>Philodinida</taxon>
        <taxon>Philodinidae</taxon>
        <taxon>Rotaria</taxon>
    </lineage>
</organism>
<dbReference type="EMBL" id="CAJNXB010001413">
    <property type="protein sequence ID" value="CAF3163504.1"/>
    <property type="molecule type" value="Genomic_DNA"/>
</dbReference>
<evidence type="ECO:0000313" key="3">
    <source>
        <dbReference type="EMBL" id="CAF3523849.1"/>
    </source>
</evidence>
<evidence type="ECO:0000313" key="4">
    <source>
        <dbReference type="EMBL" id="CAF4138301.1"/>
    </source>
</evidence>
<accession>A0A817PGT3</accession>
<feature type="compositionally biased region" description="Basic and acidic residues" evidence="1">
    <location>
        <begin position="18"/>
        <end position="34"/>
    </location>
</feature>
<dbReference type="EMBL" id="CAJOBP010000191">
    <property type="protein sequence ID" value="CAF4138301.1"/>
    <property type="molecule type" value="Genomic_DNA"/>
</dbReference>
<dbReference type="Proteomes" id="UP000663873">
    <property type="component" value="Unassembled WGS sequence"/>
</dbReference>
<dbReference type="Proteomes" id="UP000663872">
    <property type="component" value="Unassembled WGS sequence"/>
</dbReference>
<dbReference type="AlphaFoldDB" id="A0A817PGT3"/>
<evidence type="ECO:0000256" key="1">
    <source>
        <dbReference type="SAM" id="MobiDB-lite"/>
    </source>
</evidence>
<feature type="region of interest" description="Disordered" evidence="1">
    <location>
        <begin position="1"/>
        <end position="34"/>
    </location>
</feature>
<evidence type="ECO:0000313" key="7">
    <source>
        <dbReference type="Proteomes" id="UP000663873"/>
    </source>
</evidence>
<evidence type="ECO:0000313" key="2">
    <source>
        <dbReference type="EMBL" id="CAF3163504.1"/>
    </source>
</evidence>
<evidence type="ECO:0000313" key="6">
    <source>
        <dbReference type="Proteomes" id="UP000663825"/>
    </source>
</evidence>
<proteinExistence type="predicted"/>
<dbReference type="OrthoDB" id="10022064at2759"/>
<protein>
    <submittedName>
        <fullName evidence="2">Uncharacterized protein</fullName>
    </submittedName>
</protein>
<name>A0A817PGT3_9BILA</name>